<accession>A0A7M7J5V6</accession>
<proteinExistence type="predicted"/>
<dbReference type="KEGG" id="vde:111244138"/>
<feature type="chain" id="PRO_5029620016" description="G-protein coupled receptors family 2 profile 2 domain-containing protein" evidence="7">
    <location>
        <begin position="19"/>
        <end position="966"/>
    </location>
</feature>
<sequence length="966" mass="110433">MKLLLWAVVLISPWETGWFPPISEKFTIEQRFLPNEYLESSPGRCGSRLGVSGDTGENKRPKLHWTMGALGSVGDSSSPSDVDPTHQDLGTDQQDLLAGFIEHKELRLRDERIKAKVCLGDGEQDLCATSIPEIHRERCKCDYACGEYDDCCIDNRGVTSVDRKWTCYERGGFYVIRACPNSWPNDQVRHRCEEDPDKLDMTVSYLTQLPVLEQKSGFMFWNVFCAICNRKTDLIRPWGRSRLVCTNEGLYNRTGFEDRFRPGEHIVKFDAEVVQQLVEVGNLTYNVNTEEFTLHNGKFHHDCILDIPEFRDIDFIKTNVLRKCIESITVCQKTFFSKEDQDLAYKCTSYTSYVHDKITARNYKNYHCALCDGVKLWNIRCGAYSNTQNWNVFMVTRTAWRKTISVDLWPWHHERKGKYVGKCAQNMLYDDLLQVCVYIGCPEQYVWVEEEQRCLNILDTLPDPYSNVNLTMACITQKIPYEWISELRHKEIRLNHTGKILKPSEYYMTRSDNGSVDYIYYCEPEWLSFELQTRDKFIFNALNYLSIIGLFCVIVLHLVVYELRSSQWGKNIQWLAISSLCANITFACALHKKPFASDCYTTGLAMIFFHLAMYFWASSAILDSYRALFNKLPKKRRGAGPSTKKFSMFSWGLPLVFMTMSSTSDKWGAEFGIGARVGKPLCFISTGIAFALFFYGPLILVGLADLLGFVLCLKRILCRPRPPVRIHVHGRSQSSDGVSHTNRNHLYTIAGFLILSFSTWTSVFLAVDMQIKEGWIAFSILYGCQGLWLTARTALNPTGFWLFFDEVTHRDPRHRAMRSAGVLVNSAKDLPALTMPEDRSHREPTPCPLTPKFSTELSRKNLFLQAPSAPGQSRRPSAVVPEFNHNPAPPMNPNNHRYGPPVTNLIPATPLPKHMDRPKFPHERRVSSAVIKPIHMNVPQSALTPILPPLITPTPPDSAANTIHRQ</sequence>
<evidence type="ECO:0000313" key="9">
    <source>
        <dbReference type="EnsemblMetazoa" id="XP_022646599"/>
    </source>
</evidence>
<dbReference type="RefSeq" id="XP_022646599.1">
    <property type="nucleotide sequence ID" value="XM_022790864.1"/>
</dbReference>
<keyword evidence="7" id="KW-0732">Signal</keyword>
<dbReference type="GeneID" id="111244138"/>
<evidence type="ECO:0000256" key="7">
    <source>
        <dbReference type="SAM" id="SignalP"/>
    </source>
</evidence>
<evidence type="ECO:0000256" key="6">
    <source>
        <dbReference type="SAM" id="Phobius"/>
    </source>
</evidence>
<feature type="transmembrane region" description="Helical" evidence="6">
    <location>
        <begin position="746"/>
        <end position="767"/>
    </location>
</feature>
<dbReference type="PANTHER" id="PTHR45902:SF3">
    <property type="entry name" value="G-PROTEIN COUPLED RECEPTORS FAMILY 2 PROFILE 2 DOMAIN-CONTAINING PROTEIN"/>
    <property type="match status" value="1"/>
</dbReference>
<evidence type="ECO:0000256" key="4">
    <source>
        <dbReference type="ARBA" id="ARBA00023136"/>
    </source>
</evidence>
<reference evidence="9" key="1">
    <citation type="submission" date="2021-01" db="UniProtKB">
        <authorList>
            <consortium name="EnsemblMetazoa"/>
        </authorList>
    </citation>
    <scope>IDENTIFICATION</scope>
</reference>
<dbReference type="InterPro" id="IPR017981">
    <property type="entry name" value="GPCR_2-like_7TM"/>
</dbReference>
<keyword evidence="3 6" id="KW-1133">Transmembrane helix</keyword>
<dbReference type="AlphaFoldDB" id="A0A7M7J5V6"/>
<dbReference type="GO" id="GO:0016020">
    <property type="term" value="C:membrane"/>
    <property type="evidence" value="ECO:0007669"/>
    <property type="project" value="UniProtKB-SubCell"/>
</dbReference>
<evidence type="ECO:0000256" key="3">
    <source>
        <dbReference type="ARBA" id="ARBA00022989"/>
    </source>
</evidence>
<dbReference type="Proteomes" id="UP000594260">
    <property type="component" value="Unplaced"/>
</dbReference>
<dbReference type="PANTHER" id="PTHR45902">
    <property type="entry name" value="LATROPHILIN RECEPTOR-LIKE PROTEIN A"/>
    <property type="match status" value="1"/>
</dbReference>
<evidence type="ECO:0000256" key="5">
    <source>
        <dbReference type="SAM" id="MobiDB-lite"/>
    </source>
</evidence>
<dbReference type="OMA" id="CKPNLER"/>
<evidence type="ECO:0000259" key="8">
    <source>
        <dbReference type="PROSITE" id="PS50261"/>
    </source>
</evidence>
<keyword evidence="2 6" id="KW-0812">Transmembrane</keyword>
<dbReference type="GO" id="GO:0004888">
    <property type="term" value="F:transmembrane signaling receptor activity"/>
    <property type="evidence" value="ECO:0007669"/>
    <property type="project" value="InterPro"/>
</dbReference>
<dbReference type="InParanoid" id="A0A7M7J5V6"/>
<evidence type="ECO:0000313" key="10">
    <source>
        <dbReference type="Proteomes" id="UP000594260"/>
    </source>
</evidence>
<dbReference type="GO" id="GO:0007166">
    <property type="term" value="P:cell surface receptor signaling pathway"/>
    <property type="evidence" value="ECO:0007669"/>
    <property type="project" value="InterPro"/>
</dbReference>
<dbReference type="EnsemblMetazoa" id="XM_022790864">
    <property type="protein sequence ID" value="XP_022646599"/>
    <property type="gene ID" value="LOC111244138"/>
</dbReference>
<feature type="domain" description="G-protein coupled receptors family 2 profile 2" evidence="8">
    <location>
        <begin position="535"/>
        <end position="717"/>
    </location>
</feature>
<feature type="transmembrane region" description="Helical" evidence="6">
    <location>
        <begin position="683"/>
        <end position="713"/>
    </location>
</feature>
<dbReference type="InterPro" id="IPR053231">
    <property type="entry name" value="GPCR_LN-TM7"/>
</dbReference>
<keyword evidence="10" id="KW-1185">Reference proteome</keyword>
<feature type="transmembrane region" description="Helical" evidence="6">
    <location>
        <begin position="773"/>
        <end position="791"/>
    </location>
</feature>
<feature type="signal peptide" evidence="7">
    <location>
        <begin position="1"/>
        <end position="18"/>
    </location>
</feature>
<feature type="transmembrane region" description="Helical" evidence="6">
    <location>
        <begin position="604"/>
        <end position="625"/>
    </location>
</feature>
<feature type="transmembrane region" description="Helical" evidence="6">
    <location>
        <begin position="572"/>
        <end position="592"/>
    </location>
</feature>
<evidence type="ECO:0000256" key="1">
    <source>
        <dbReference type="ARBA" id="ARBA00004141"/>
    </source>
</evidence>
<keyword evidence="4 6" id="KW-0472">Membrane</keyword>
<dbReference type="PROSITE" id="PS50261">
    <property type="entry name" value="G_PROTEIN_RECEP_F2_4"/>
    <property type="match status" value="1"/>
</dbReference>
<dbReference type="Gene3D" id="1.20.1070.10">
    <property type="entry name" value="Rhodopsin 7-helix transmembrane proteins"/>
    <property type="match status" value="1"/>
</dbReference>
<organism evidence="9 10">
    <name type="scientific">Varroa destructor</name>
    <name type="common">Honeybee mite</name>
    <dbReference type="NCBI Taxonomy" id="109461"/>
    <lineage>
        <taxon>Eukaryota</taxon>
        <taxon>Metazoa</taxon>
        <taxon>Ecdysozoa</taxon>
        <taxon>Arthropoda</taxon>
        <taxon>Chelicerata</taxon>
        <taxon>Arachnida</taxon>
        <taxon>Acari</taxon>
        <taxon>Parasitiformes</taxon>
        <taxon>Mesostigmata</taxon>
        <taxon>Gamasina</taxon>
        <taxon>Dermanyssoidea</taxon>
        <taxon>Varroidae</taxon>
        <taxon>Varroa</taxon>
    </lineage>
</organism>
<evidence type="ECO:0000256" key="2">
    <source>
        <dbReference type="ARBA" id="ARBA00022692"/>
    </source>
</evidence>
<name>A0A7M7J5V6_VARDE</name>
<protein>
    <recommendedName>
        <fullName evidence="8">G-protein coupled receptors family 2 profile 2 domain-containing protein</fullName>
    </recommendedName>
</protein>
<comment type="subcellular location">
    <subcellularLocation>
        <location evidence="1">Membrane</location>
        <topology evidence="1">Multi-pass membrane protein</topology>
    </subcellularLocation>
</comment>
<dbReference type="OrthoDB" id="6134459at2759"/>
<feature type="compositionally biased region" description="Pro residues" evidence="5">
    <location>
        <begin position="947"/>
        <end position="956"/>
    </location>
</feature>
<feature type="transmembrane region" description="Helical" evidence="6">
    <location>
        <begin position="537"/>
        <end position="560"/>
    </location>
</feature>
<feature type="region of interest" description="Disordered" evidence="5">
    <location>
        <begin position="947"/>
        <end position="966"/>
    </location>
</feature>